<dbReference type="Pfam" id="PF09391">
    <property type="entry name" value="DUF2000"/>
    <property type="match status" value="1"/>
</dbReference>
<reference evidence="2" key="1">
    <citation type="journal article" date="2012" name="J. Bacteriol.">
        <title>Complete genome sequence of the broad-host-range strain Sinorhizobium fredii USDA257.</title>
        <authorList>
            <person name="Schuldes J."/>
            <person name="Rodriguez Orbegoso M."/>
            <person name="Schmeisser C."/>
            <person name="Krishnan H.B."/>
            <person name="Daniel R."/>
            <person name="Streit W.R."/>
        </authorList>
    </citation>
    <scope>NUCLEOTIDE SEQUENCE [LARGE SCALE GENOMIC DNA]</scope>
    <source>
        <strain evidence="2">USDA 257</strain>
    </source>
</reference>
<dbReference type="PATRIC" id="fig|1185652.3.peg.2236"/>
<feature type="compositionally biased region" description="Polar residues" evidence="1">
    <location>
        <begin position="1"/>
        <end position="14"/>
    </location>
</feature>
<dbReference type="eggNOG" id="COG4954">
    <property type="taxonomic scope" value="Bacteria"/>
</dbReference>
<gene>
    <name evidence="2" type="ORF">USDA257_c21690</name>
</gene>
<dbReference type="InterPro" id="IPR018988">
    <property type="entry name" value="DUF2000"/>
</dbReference>
<dbReference type="Gene3D" id="3.40.1490.10">
    <property type="entry name" value="Bit1"/>
    <property type="match status" value="1"/>
</dbReference>
<dbReference type="EMBL" id="CP003563">
    <property type="protein sequence ID" value="AFL50751.1"/>
    <property type="molecule type" value="Genomic_DNA"/>
</dbReference>
<proteinExistence type="predicted"/>
<name>I3X4E5_SINF2</name>
<dbReference type="STRING" id="1185652.USDA257_c21690"/>
<organism evidence="2">
    <name type="scientific">Sinorhizobium fredii (strain USDA 257)</name>
    <dbReference type="NCBI Taxonomy" id="1185652"/>
    <lineage>
        <taxon>Bacteria</taxon>
        <taxon>Pseudomonadati</taxon>
        <taxon>Pseudomonadota</taxon>
        <taxon>Alphaproteobacteria</taxon>
        <taxon>Hyphomicrobiales</taxon>
        <taxon>Rhizobiaceae</taxon>
        <taxon>Sinorhizobium/Ensifer group</taxon>
        <taxon>Sinorhizobium</taxon>
    </lineage>
</organism>
<protein>
    <recommendedName>
        <fullName evidence="3">DUF2000 domain-containing protein</fullName>
    </recommendedName>
</protein>
<dbReference type="AlphaFoldDB" id="I3X4E5"/>
<accession>I3X4E5</accession>
<evidence type="ECO:0000256" key="1">
    <source>
        <dbReference type="SAM" id="MobiDB-lite"/>
    </source>
</evidence>
<dbReference type="KEGG" id="sfd:USDA257_c21690"/>
<dbReference type="SUPFAM" id="SSF102462">
    <property type="entry name" value="Peptidyl-tRNA hydrolase II"/>
    <property type="match status" value="1"/>
</dbReference>
<dbReference type="HOGENOM" id="CLU_121942_2_0_5"/>
<dbReference type="InterPro" id="IPR023476">
    <property type="entry name" value="Pep_tRNA_hydro_II_dom_sf"/>
</dbReference>
<evidence type="ECO:0008006" key="3">
    <source>
        <dbReference type="Google" id="ProtNLM"/>
    </source>
</evidence>
<sequence>MTSLGPVSCQTQLQVRRRASQAEPARDGKSSGQFPSITTVGFVIPSRRLGPRLRKTVTRCAFIIDHALPRGLIANTAAILAMTLGKERPDLIGHAVHDADGNCHQGITTIVMPILMSNVDGLRELRRRAVSQETSGLAVIDVTETAQRAKSYQAYEHGIGEMRHDHLRYLGLCLHGPEKLVRSLTGDLPLMK</sequence>
<feature type="region of interest" description="Disordered" evidence="1">
    <location>
        <begin position="1"/>
        <end position="33"/>
    </location>
</feature>
<evidence type="ECO:0000313" key="2">
    <source>
        <dbReference type="EMBL" id="AFL50751.1"/>
    </source>
</evidence>
<dbReference type="Proteomes" id="UP000006180">
    <property type="component" value="Chromosome"/>
</dbReference>